<gene>
    <name evidence="4" type="ORF">EDF62_1614</name>
</gene>
<comment type="caution">
    <text evidence="4">The sequence shown here is derived from an EMBL/GenBank/DDBJ whole genome shotgun (WGS) entry which is preliminary data.</text>
</comment>
<feature type="region of interest" description="Disordered" evidence="1">
    <location>
        <begin position="719"/>
        <end position="800"/>
    </location>
</feature>
<keyword evidence="5" id="KW-1185">Reference proteome</keyword>
<evidence type="ECO:0000256" key="3">
    <source>
        <dbReference type="SAM" id="SignalP"/>
    </source>
</evidence>
<evidence type="ECO:0000256" key="2">
    <source>
        <dbReference type="SAM" id="Phobius"/>
    </source>
</evidence>
<feature type="transmembrane region" description="Helical" evidence="2">
    <location>
        <begin position="550"/>
        <end position="572"/>
    </location>
</feature>
<proteinExistence type="predicted"/>
<feature type="compositionally biased region" description="Polar residues" evidence="1">
    <location>
        <begin position="738"/>
        <end position="750"/>
    </location>
</feature>
<feature type="region of interest" description="Disordered" evidence="1">
    <location>
        <begin position="920"/>
        <end position="995"/>
    </location>
</feature>
<accession>A0A4R6S0D3</accession>
<feature type="compositionally biased region" description="Basic and acidic residues" evidence="1">
    <location>
        <begin position="719"/>
        <end position="737"/>
    </location>
</feature>
<dbReference type="AlphaFoldDB" id="A0A4R6S0D3"/>
<evidence type="ECO:0000313" key="5">
    <source>
        <dbReference type="Proteomes" id="UP000295601"/>
    </source>
</evidence>
<keyword evidence="2" id="KW-0472">Membrane</keyword>
<dbReference type="Proteomes" id="UP000295601">
    <property type="component" value="Unassembled WGS sequence"/>
</dbReference>
<feature type="compositionally biased region" description="Low complexity" evidence="1">
    <location>
        <begin position="970"/>
        <end position="979"/>
    </location>
</feature>
<feature type="region of interest" description="Disordered" evidence="1">
    <location>
        <begin position="48"/>
        <end position="68"/>
    </location>
</feature>
<feature type="transmembrane region" description="Helical" evidence="2">
    <location>
        <begin position="629"/>
        <end position="650"/>
    </location>
</feature>
<sequence>MRSVKRAMLVLSALLMAVPLLLASPASAEPLASPTARDSVAVSSIMAQNDPQMSDDERQGRAVSATEQESIDEAVNSNAVSINRWKSATAGFDSNLGGWDLGNIGAGLSRETLQGFMMTMGNLSWDIAANLSAFSSSTNLIEGMVWYIDNAMAVILKAFMNPSGGASLLGIITVVAIISVLFSTMYRTRGAELWKRLGATLIIAALFWTTAAQLTGANGPIGKSPASYSPTAPTPSWMVLKTTQVLDKASTLSTGLALDGIKPASTWKYGDRALGCDKYIETLESEATAVGNAVSGTDAGKRQYQMRTVVDRLWRESGLRTWINAQYGANNEIKYNVFCYHLDVRSESVSASEAYRMIRATGNTGGIKDMTAFLAPEDGNKRASDSPIVNPSSGDARMGAMTGWAVCNWQTGSGGRLTATLGADFPGFHDSSNQDEGWFGLGQGGGGTDGGWDSGKVQELCDSWRTSNLGSNWADDDELKAFFVPGHSGVINSAVDSIDRGNASKTAASQNRVSDFLSSMIGTGAGGGSMATLAYSMLSPIGTLPISLVAIGKLLAELMLVFSVVTLMLSLLGGLFTKNPFGEKLVPALKQMVMVAVLAVGVGTVMSFMLIISNALATIGVTILGQGGLMTTVWTSLTPLMALIGMSYVWKKVFKAPSPFSAKGFGAWAKGSPAGAAALGSAVGSGIGSYAGNRLARAGRGMARSAGNRAMENVTDKFMGRSGDKRKSGMKPDRDAGKSTSQVGADSANLTKAEIKAKGQEEKRQLRLDKTAARAEARASRPSLSRAMGLDKASREAHRQQLDFQGKQGLGRAASWLNHSVGAGALNRGSEAVSTKGQKIASGWNRALSDTRERFTEMREAGATGMGAAFSAAGAGISSDGMREVGSELVMPAAVAAATIVPGGVAVAGPALAAVGAVRQAKRGGQVKSASRERSATNRRNAEKVEREAQKVAEQAERQATRQQRDDAQQIDAAKQQVDQTRETLDRANRGRGGR</sequence>
<feature type="transmembrane region" description="Helical" evidence="2">
    <location>
        <begin position="197"/>
        <end position="216"/>
    </location>
</feature>
<keyword evidence="2" id="KW-0812">Transmembrane</keyword>
<evidence type="ECO:0000313" key="4">
    <source>
        <dbReference type="EMBL" id="TDP92407.1"/>
    </source>
</evidence>
<feature type="signal peptide" evidence="3">
    <location>
        <begin position="1"/>
        <end position="28"/>
    </location>
</feature>
<keyword evidence="3" id="KW-0732">Signal</keyword>
<reference evidence="4 5" key="1">
    <citation type="submission" date="2019-03" db="EMBL/GenBank/DDBJ databases">
        <title>Genomic analyses of the natural microbiome of Caenorhabditis elegans.</title>
        <authorList>
            <person name="Samuel B."/>
        </authorList>
    </citation>
    <scope>NUCLEOTIDE SEQUENCE [LARGE SCALE GENOMIC DNA]</scope>
    <source>
        <strain evidence="4 5">JUb18</strain>
    </source>
</reference>
<feature type="transmembrane region" description="Helical" evidence="2">
    <location>
        <begin position="165"/>
        <end position="185"/>
    </location>
</feature>
<feature type="compositionally biased region" description="Basic and acidic residues" evidence="1">
    <location>
        <begin position="930"/>
        <end position="968"/>
    </location>
</feature>
<dbReference type="EMBL" id="SNYA01000004">
    <property type="protein sequence ID" value="TDP92407.1"/>
    <property type="molecule type" value="Genomic_DNA"/>
</dbReference>
<feature type="chain" id="PRO_5020927170" description="TrbL/VirB6 plasmid conjugal transfer protein" evidence="3">
    <location>
        <begin position="29"/>
        <end position="995"/>
    </location>
</feature>
<keyword evidence="2" id="KW-1133">Transmembrane helix</keyword>
<evidence type="ECO:0000256" key="1">
    <source>
        <dbReference type="SAM" id="MobiDB-lite"/>
    </source>
</evidence>
<feature type="compositionally biased region" description="Basic and acidic residues" evidence="1">
    <location>
        <begin position="753"/>
        <end position="779"/>
    </location>
</feature>
<protein>
    <recommendedName>
        <fullName evidence="6">TrbL/VirB6 plasmid conjugal transfer protein</fullName>
    </recommendedName>
</protein>
<name>A0A4R6S0D3_9MICO</name>
<organism evidence="4 5">
    <name type="scientific">Leucobacter luti</name>
    <dbReference type="NCBI Taxonomy" id="340320"/>
    <lineage>
        <taxon>Bacteria</taxon>
        <taxon>Bacillati</taxon>
        <taxon>Actinomycetota</taxon>
        <taxon>Actinomycetes</taxon>
        <taxon>Micrococcales</taxon>
        <taxon>Microbacteriaceae</taxon>
        <taxon>Leucobacter</taxon>
    </lineage>
</organism>
<feature type="transmembrane region" description="Helical" evidence="2">
    <location>
        <begin position="592"/>
        <end position="617"/>
    </location>
</feature>
<evidence type="ECO:0008006" key="6">
    <source>
        <dbReference type="Google" id="ProtNLM"/>
    </source>
</evidence>
<feature type="compositionally biased region" description="Basic and acidic residues" evidence="1">
    <location>
        <begin position="980"/>
        <end position="989"/>
    </location>
</feature>